<name>A0A0H5RBV1_9EUKA</name>
<evidence type="ECO:0000313" key="3">
    <source>
        <dbReference type="EMBL" id="CRZ11508.1"/>
    </source>
</evidence>
<dbReference type="AlphaFoldDB" id="A0A0H5RBV1"/>
<feature type="region of interest" description="Disordered" evidence="2">
    <location>
        <begin position="144"/>
        <end position="174"/>
    </location>
</feature>
<dbReference type="EMBL" id="HACM01011066">
    <property type="protein sequence ID" value="CRZ11508.1"/>
    <property type="molecule type" value="Transcribed_RNA"/>
</dbReference>
<organism evidence="3">
    <name type="scientific">Spongospora subterranea</name>
    <dbReference type="NCBI Taxonomy" id="70186"/>
    <lineage>
        <taxon>Eukaryota</taxon>
        <taxon>Sar</taxon>
        <taxon>Rhizaria</taxon>
        <taxon>Endomyxa</taxon>
        <taxon>Phytomyxea</taxon>
        <taxon>Plasmodiophorida</taxon>
        <taxon>Plasmodiophoridae</taxon>
        <taxon>Spongospora</taxon>
    </lineage>
</organism>
<feature type="coiled-coil region" evidence="1">
    <location>
        <begin position="220"/>
        <end position="247"/>
    </location>
</feature>
<evidence type="ECO:0000256" key="2">
    <source>
        <dbReference type="SAM" id="MobiDB-lite"/>
    </source>
</evidence>
<accession>A0A0H5RBV1</accession>
<feature type="region of interest" description="Disordered" evidence="2">
    <location>
        <begin position="1"/>
        <end position="44"/>
    </location>
</feature>
<proteinExistence type="predicted"/>
<protein>
    <submittedName>
        <fullName evidence="3">Uncharacterized protein</fullName>
    </submittedName>
</protein>
<sequence length="283" mass="31992">MAMEGRTARRHKPRPRPASAIIYQSGVHGPGFDGDEELSTGTGSDQVLSISDSLTLRVLKTTVPLPPSTLPRSLVKPTRPVSHPVSPIVQKALVIARRAAINRVRQCRFRSDSLRNLISLSPDEKANVLLDRFLQRIQRMKSGSLKGGSRTVKPRSGPISVNNSTRPGTGFRGRYRSRAAVPPIRSTQDGDCDGDQDMIQRKERIRRRSMDINGAVIMAKERVKLVKERAQEEIEAVLKAAMEDDKERERESLSAVYRARQRVWHWRTNHKGDDRDPIYRYDI</sequence>
<evidence type="ECO:0000256" key="1">
    <source>
        <dbReference type="SAM" id="Coils"/>
    </source>
</evidence>
<keyword evidence="1" id="KW-0175">Coiled coil</keyword>
<reference evidence="3" key="1">
    <citation type="submission" date="2015-04" db="EMBL/GenBank/DDBJ databases">
        <title>The genome sequence of the plant pathogenic Rhizarian Plasmodiophora brassicae reveals insights in its biotrophic life cycle and the origin of chitin synthesis.</title>
        <authorList>
            <person name="Schwelm A."/>
            <person name="Fogelqvist J."/>
            <person name="Knaust A."/>
            <person name="Julke S."/>
            <person name="Lilja T."/>
            <person name="Dhandapani V."/>
            <person name="Bonilla-Rosso G."/>
            <person name="Karlsson M."/>
            <person name="Shevchenko A."/>
            <person name="Choi S.R."/>
            <person name="Kim H.G."/>
            <person name="Park J.Y."/>
            <person name="Lim Y.P."/>
            <person name="Ludwig-Muller J."/>
            <person name="Dixelius C."/>
        </authorList>
    </citation>
    <scope>NUCLEOTIDE SEQUENCE</scope>
    <source>
        <tissue evidence="3">Potato root galls</tissue>
    </source>
</reference>